<keyword evidence="3" id="KW-0813">Transport</keyword>
<keyword evidence="5" id="KW-1133">Transmembrane helix</keyword>
<keyword evidence="5" id="KW-0812">Transmembrane</keyword>
<dbReference type="SUPFAM" id="SSF53850">
    <property type="entry name" value="Periplasmic binding protein-like II"/>
    <property type="match status" value="1"/>
</dbReference>
<dbReference type="Pfam" id="PF13416">
    <property type="entry name" value="SBP_bac_8"/>
    <property type="match status" value="1"/>
</dbReference>
<accession>A0ABT9W563</accession>
<protein>
    <submittedName>
        <fullName evidence="6">ABC-type glycerol-3-phosphate transport system substrate-binding protein</fullName>
    </submittedName>
</protein>
<dbReference type="InterPro" id="IPR006059">
    <property type="entry name" value="SBP"/>
</dbReference>
<dbReference type="RefSeq" id="WP_307398066.1">
    <property type="nucleotide sequence ID" value="NZ_BAAADK010000043.1"/>
</dbReference>
<organism evidence="6 7">
    <name type="scientific">Caldalkalibacillus horti</name>
    <dbReference type="NCBI Taxonomy" id="77523"/>
    <lineage>
        <taxon>Bacteria</taxon>
        <taxon>Bacillati</taxon>
        <taxon>Bacillota</taxon>
        <taxon>Bacilli</taxon>
        <taxon>Bacillales</taxon>
        <taxon>Bacillaceae</taxon>
        <taxon>Caldalkalibacillus</taxon>
    </lineage>
</organism>
<keyword evidence="7" id="KW-1185">Reference proteome</keyword>
<gene>
    <name evidence="6" type="ORF">J2S11_004343</name>
</gene>
<evidence type="ECO:0000256" key="2">
    <source>
        <dbReference type="ARBA" id="ARBA00008520"/>
    </source>
</evidence>
<dbReference type="InterPro" id="IPR050490">
    <property type="entry name" value="Bact_solute-bd_prot1"/>
</dbReference>
<dbReference type="Gene3D" id="3.40.190.10">
    <property type="entry name" value="Periplasmic binding protein-like II"/>
    <property type="match status" value="1"/>
</dbReference>
<proteinExistence type="inferred from homology"/>
<dbReference type="PANTHER" id="PTHR43649">
    <property type="entry name" value="ARABINOSE-BINDING PROTEIN-RELATED"/>
    <property type="match status" value="1"/>
</dbReference>
<name>A0ABT9W563_9BACI</name>
<comment type="similarity">
    <text evidence="2">Belongs to the bacterial solute-binding protein 1 family.</text>
</comment>
<sequence>MKRNLWLGISLVGIIAILMYLWQMDQQGFNLTQETKPREVLELWTSNPETGEMAKRFEEETEHMLVNVRYFHNSETLLEELVGAVSATTPPDLAEISAHYGIYSLIEAEGIVALEDWLDSAKLKDLVPGIASRFQYDNALWAWPIGGSLPTIYVNQSMLESQGYVSPYGIYTWDDLWEIANDIAGIPSNGMLWGFHTDLQTPWYLRTMLKQKGTYIAEGNDEFEREALSRGDLVEWTAAVHSYQIMPPLTHHLAITEFVNGQGAFLLSSSEHISLIERLVAGKFDLDIIPIPYSNNETERERGYMSGGSGIVVLQSEKSTEQDLERATQFISFLSNLENARELSDNSNYIPALRSLMKEPNLNISTSLSKPYHEMIQEAEYTDGSFASEFDQDIWNRLLELQEEIESTE</sequence>
<comment type="subcellular location">
    <subcellularLocation>
        <location evidence="1">Cell envelope</location>
    </subcellularLocation>
</comment>
<evidence type="ECO:0000313" key="6">
    <source>
        <dbReference type="EMBL" id="MDQ0168381.1"/>
    </source>
</evidence>
<evidence type="ECO:0000313" key="7">
    <source>
        <dbReference type="Proteomes" id="UP001235840"/>
    </source>
</evidence>
<evidence type="ECO:0000256" key="3">
    <source>
        <dbReference type="ARBA" id="ARBA00022448"/>
    </source>
</evidence>
<dbReference type="Proteomes" id="UP001235840">
    <property type="component" value="Unassembled WGS sequence"/>
</dbReference>
<feature type="transmembrane region" description="Helical" evidence="5">
    <location>
        <begin position="5"/>
        <end position="22"/>
    </location>
</feature>
<evidence type="ECO:0000256" key="5">
    <source>
        <dbReference type="SAM" id="Phobius"/>
    </source>
</evidence>
<dbReference type="PANTHER" id="PTHR43649:SF31">
    <property type="entry name" value="SN-GLYCEROL-3-PHOSPHATE-BINDING PERIPLASMIC PROTEIN UGPB"/>
    <property type="match status" value="1"/>
</dbReference>
<reference evidence="6 7" key="1">
    <citation type="submission" date="2023-07" db="EMBL/GenBank/DDBJ databases">
        <title>Genomic Encyclopedia of Type Strains, Phase IV (KMG-IV): sequencing the most valuable type-strain genomes for metagenomic binning, comparative biology and taxonomic classification.</title>
        <authorList>
            <person name="Goeker M."/>
        </authorList>
    </citation>
    <scope>NUCLEOTIDE SEQUENCE [LARGE SCALE GENOMIC DNA]</scope>
    <source>
        <strain evidence="6 7">DSM 12751</strain>
    </source>
</reference>
<evidence type="ECO:0000256" key="1">
    <source>
        <dbReference type="ARBA" id="ARBA00004196"/>
    </source>
</evidence>
<evidence type="ECO:0000256" key="4">
    <source>
        <dbReference type="ARBA" id="ARBA00022729"/>
    </source>
</evidence>
<comment type="caution">
    <text evidence="6">The sequence shown here is derived from an EMBL/GenBank/DDBJ whole genome shotgun (WGS) entry which is preliminary data.</text>
</comment>
<keyword evidence="5" id="KW-0472">Membrane</keyword>
<keyword evidence="4" id="KW-0732">Signal</keyword>
<dbReference type="EMBL" id="JAUSTY010000030">
    <property type="protein sequence ID" value="MDQ0168381.1"/>
    <property type="molecule type" value="Genomic_DNA"/>
</dbReference>